<organism evidence="2 3">
    <name type="scientific">Fimbriimonas ginsengisoli Gsoil 348</name>
    <dbReference type="NCBI Taxonomy" id="661478"/>
    <lineage>
        <taxon>Bacteria</taxon>
        <taxon>Bacillati</taxon>
        <taxon>Armatimonadota</taxon>
        <taxon>Fimbriimonadia</taxon>
        <taxon>Fimbriimonadales</taxon>
        <taxon>Fimbriimonadaceae</taxon>
        <taxon>Fimbriimonas</taxon>
    </lineage>
</organism>
<keyword evidence="1" id="KW-0732">Signal</keyword>
<evidence type="ECO:0000313" key="2">
    <source>
        <dbReference type="EMBL" id="AIE85962.1"/>
    </source>
</evidence>
<protein>
    <recommendedName>
        <fullName evidence="4">Lipoprotein</fullName>
    </recommendedName>
</protein>
<dbReference type="Proteomes" id="UP000027982">
    <property type="component" value="Chromosome"/>
</dbReference>
<reference evidence="2 3" key="1">
    <citation type="journal article" date="2014" name="PLoS ONE">
        <title>The first complete genome sequence of the class fimbriimonadia in the phylum armatimonadetes.</title>
        <authorList>
            <person name="Hu Z.Y."/>
            <person name="Wang Y.Z."/>
            <person name="Im W.T."/>
            <person name="Wang S.Y."/>
            <person name="Zhao G.P."/>
            <person name="Zheng H.J."/>
            <person name="Quan Z.X."/>
        </authorList>
    </citation>
    <scope>NUCLEOTIDE SEQUENCE [LARGE SCALE GENOMIC DNA]</scope>
    <source>
        <strain evidence="2">Gsoil 348</strain>
    </source>
</reference>
<dbReference type="EMBL" id="CP007139">
    <property type="protein sequence ID" value="AIE85962.1"/>
    <property type="molecule type" value="Genomic_DNA"/>
</dbReference>
<evidence type="ECO:0008006" key="4">
    <source>
        <dbReference type="Google" id="ProtNLM"/>
    </source>
</evidence>
<gene>
    <name evidence="2" type="ORF">OP10G_2594</name>
</gene>
<evidence type="ECO:0000313" key="3">
    <source>
        <dbReference type="Proteomes" id="UP000027982"/>
    </source>
</evidence>
<dbReference type="AlphaFoldDB" id="A0A068NRG0"/>
<evidence type="ECO:0000256" key="1">
    <source>
        <dbReference type="SAM" id="SignalP"/>
    </source>
</evidence>
<dbReference type="HOGENOM" id="CLU_1145855_0_0_0"/>
<keyword evidence="3" id="KW-1185">Reference proteome</keyword>
<dbReference type="KEGG" id="fgi:OP10G_2594"/>
<proteinExistence type="predicted"/>
<accession>A0A068NRG0</accession>
<name>A0A068NRG0_FIMGI</name>
<feature type="signal peptide" evidence="1">
    <location>
        <begin position="1"/>
        <end position="20"/>
    </location>
</feature>
<feature type="chain" id="PRO_5001651792" description="Lipoprotein" evidence="1">
    <location>
        <begin position="21"/>
        <end position="257"/>
    </location>
</feature>
<sequence>MSIVLFFRAMRRILCFAAIAALALTSGCGGSGSSDNSPAGDTTAPFAAYSATLPDGGTLDLAIHQVAEVPGTWEGSFEESSSTNDAEDVAGIFSGTRSGNSFTATFFDDDDTSFTASGTYHKDGTIHATRSDMPGVELVFRPVARVVAGPSRGSRTFKLKVRKNVDAIVTVETTPTVEDSSVAYYNGKCNDAWISVGVRKVRKRVDITAFYSGSSIYLELPATTLDELFAQPQTSTLTFGRIANLTFNLPADAGTAP</sequence>
<dbReference type="STRING" id="661478.OP10G_2594"/>